<dbReference type="RefSeq" id="WP_043984299.1">
    <property type="nucleotide sequence ID" value="NZ_JXST01000002.1"/>
</dbReference>
<keyword evidence="4" id="KW-0597">Phosphoprotein</keyword>
<keyword evidence="15" id="KW-1185">Reference proteome</keyword>
<dbReference type="AlphaFoldDB" id="A0A0D1K158"/>
<keyword evidence="10 11" id="KW-0472">Membrane</keyword>
<dbReference type="Pfam" id="PF00672">
    <property type="entry name" value="HAMP"/>
    <property type="match status" value="1"/>
</dbReference>
<dbReference type="Gene3D" id="3.30.565.10">
    <property type="entry name" value="Histidine kinase-like ATPase, C-terminal domain"/>
    <property type="match status" value="1"/>
</dbReference>
<dbReference type="Pfam" id="PF00512">
    <property type="entry name" value="HisKA"/>
    <property type="match status" value="1"/>
</dbReference>
<dbReference type="PANTHER" id="PTHR45436">
    <property type="entry name" value="SENSOR HISTIDINE KINASE YKOH"/>
    <property type="match status" value="1"/>
</dbReference>
<dbReference type="OrthoDB" id="9757990at2"/>
<reference evidence="14 15" key="1">
    <citation type="submission" date="2015-01" db="EMBL/GenBank/DDBJ databases">
        <title>Genome sequence of Mycobacterium llatzerense and Mycobacterium immunogenum recovered from brain abscess.</title>
        <authorList>
            <person name="Greninger A.L."/>
            <person name="Langelier C."/>
            <person name="Cunningham G."/>
            <person name="Chiu C.Y."/>
            <person name="Miller S."/>
        </authorList>
    </citation>
    <scope>NUCLEOTIDE SEQUENCE [LARGE SCALE GENOMIC DNA]</scope>
    <source>
        <strain evidence="14 15">CLUC14</strain>
    </source>
</reference>
<evidence type="ECO:0000256" key="3">
    <source>
        <dbReference type="ARBA" id="ARBA00012438"/>
    </source>
</evidence>
<dbReference type="GO" id="GO:0005886">
    <property type="term" value="C:plasma membrane"/>
    <property type="evidence" value="ECO:0007669"/>
    <property type="project" value="UniProtKB-SubCell"/>
</dbReference>
<name>A0A0D1K158_9MYCO</name>
<evidence type="ECO:0000259" key="13">
    <source>
        <dbReference type="PROSITE" id="PS50885"/>
    </source>
</evidence>
<dbReference type="InterPro" id="IPR003594">
    <property type="entry name" value="HATPase_dom"/>
</dbReference>
<dbReference type="CDD" id="cd00082">
    <property type="entry name" value="HisKA"/>
    <property type="match status" value="1"/>
</dbReference>
<dbReference type="SMART" id="SM00304">
    <property type="entry name" value="HAMP"/>
    <property type="match status" value="1"/>
</dbReference>
<sequence>MAQNHPRSKHGIRSRLLVTNAVVVVAAIATTTTVALIIGPPMFRQVMQDVLVPGRTGPHPYEHVFRQATAVSVGMSLAVAATTALALSWYLSRRMHRSTAELAAAATAVADGNYDIRVSPPHLGTEFDSIAEAFNTMAEQLGSVETTRRQLLADLAHELRTPVSVIDAYLESIEDGIHPLDATTIGVLRDQTRRLTRLSSDVRALSDAERDMALVDTESVAPATVIAAAVDAFAAPYRAKGVALTSDVAPRLPDLWADPQRLDQVLANLLTNALRHTEAGGTVRVTATSVGGSVQIKVCDDGDGIAAEHLPRLFERFYRADSARDRAHGGSGIGLAIAKALVDAHHGRITATSAGVGTGATFTVELPSRATSLAGSRES</sequence>
<evidence type="ECO:0000256" key="8">
    <source>
        <dbReference type="ARBA" id="ARBA00022989"/>
    </source>
</evidence>
<accession>A0A0D1K158</accession>
<dbReference type="SUPFAM" id="SSF158472">
    <property type="entry name" value="HAMP domain-like"/>
    <property type="match status" value="1"/>
</dbReference>
<dbReference type="SUPFAM" id="SSF55874">
    <property type="entry name" value="ATPase domain of HSP90 chaperone/DNA topoisomerase II/histidine kinase"/>
    <property type="match status" value="1"/>
</dbReference>
<dbReference type="PROSITE" id="PS50109">
    <property type="entry name" value="HIS_KIN"/>
    <property type="match status" value="1"/>
</dbReference>
<dbReference type="Gene3D" id="1.10.287.130">
    <property type="match status" value="1"/>
</dbReference>
<protein>
    <recommendedName>
        <fullName evidence="3">histidine kinase</fullName>
        <ecNumber evidence="3">2.7.13.3</ecNumber>
    </recommendedName>
</protein>
<feature type="transmembrane region" description="Helical" evidence="11">
    <location>
        <begin position="68"/>
        <end position="91"/>
    </location>
</feature>
<evidence type="ECO:0000256" key="10">
    <source>
        <dbReference type="ARBA" id="ARBA00023136"/>
    </source>
</evidence>
<evidence type="ECO:0000256" key="5">
    <source>
        <dbReference type="ARBA" id="ARBA00022679"/>
    </source>
</evidence>
<dbReference type="CDD" id="cd06225">
    <property type="entry name" value="HAMP"/>
    <property type="match status" value="1"/>
</dbReference>
<evidence type="ECO:0000313" key="14">
    <source>
        <dbReference type="EMBL" id="KIU18599.1"/>
    </source>
</evidence>
<dbReference type="InterPro" id="IPR036890">
    <property type="entry name" value="HATPase_C_sf"/>
</dbReference>
<keyword evidence="8 11" id="KW-1133">Transmembrane helix</keyword>
<dbReference type="Proteomes" id="UP000032221">
    <property type="component" value="Unassembled WGS sequence"/>
</dbReference>
<dbReference type="SMART" id="SM00388">
    <property type="entry name" value="HisKA"/>
    <property type="match status" value="1"/>
</dbReference>
<evidence type="ECO:0000256" key="11">
    <source>
        <dbReference type="SAM" id="Phobius"/>
    </source>
</evidence>
<dbReference type="InterPro" id="IPR004358">
    <property type="entry name" value="Sig_transdc_His_kin-like_C"/>
</dbReference>
<keyword evidence="5" id="KW-0808">Transferase</keyword>
<evidence type="ECO:0000256" key="9">
    <source>
        <dbReference type="ARBA" id="ARBA00023012"/>
    </source>
</evidence>
<proteinExistence type="predicted"/>
<organism evidence="14 15">
    <name type="scientific">Mycolicibacterium llatzerense</name>
    <dbReference type="NCBI Taxonomy" id="280871"/>
    <lineage>
        <taxon>Bacteria</taxon>
        <taxon>Bacillati</taxon>
        <taxon>Actinomycetota</taxon>
        <taxon>Actinomycetes</taxon>
        <taxon>Mycobacteriales</taxon>
        <taxon>Mycobacteriaceae</taxon>
        <taxon>Mycolicibacterium</taxon>
    </lineage>
</organism>
<dbReference type="SMART" id="SM00387">
    <property type="entry name" value="HATPase_c"/>
    <property type="match status" value="1"/>
</dbReference>
<evidence type="ECO:0000256" key="2">
    <source>
        <dbReference type="ARBA" id="ARBA00004236"/>
    </source>
</evidence>
<feature type="domain" description="Histidine kinase" evidence="12">
    <location>
        <begin position="154"/>
        <end position="370"/>
    </location>
</feature>
<dbReference type="PROSITE" id="PS50885">
    <property type="entry name" value="HAMP"/>
    <property type="match status" value="1"/>
</dbReference>
<dbReference type="CDD" id="cd00075">
    <property type="entry name" value="HATPase"/>
    <property type="match status" value="1"/>
</dbReference>
<evidence type="ECO:0000256" key="4">
    <source>
        <dbReference type="ARBA" id="ARBA00022553"/>
    </source>
</evidence>
<dbReference type="PANTHER" id="PTHR45436:SF5">
    <property type="entry name" value="SENSOR HISTIDINE KINASE TRCS"/>
    <property type="match status" value="1"/>
</dbReference>
<dbReference type="Gene3D" id="6.10.340.10">
    <property type="match status" value="1"/>
</dbReference>
<dbReference type="FunFam" id="3.30.565.10:FF:000006">
    <property type="entry name" value="Sensor histidine kinase WalK"/>
    <property type="match status" value="1"/>
</dbReference>
<dbReference type="InterPro" id="IPR003660">
    <property type="entry name" value="HAMP_dom"/>
</dbReference>
<keyword evidence="9" id="KW-0902">Two-component regulatory system</keyword>
<dbReference type="InterPro" id="IPR005467">
    <property type="entry name" value="His_kinase_dom"/>
</dbReference>
<dbReference type="InterPro" id="IPR003661">
    <property type="entry name" value="HisK_dim/P_dom"/>
</dbReference>
<dbReference type="InterPro" id="IPR036097">
    <property type="entry name" value="HisK_dim/P_sf"/>
</dbReference>
<feature type="transmembrane region" description="Helical" evidence="11">
    <location>
        <begin position="21"/>
        <end position="43"/>
    </location>
</feature>
<dbReference type="PATRIC" id="fig|280871.6.peg.386"/>
<keyword evidence="6 11" id="KW-0812">Transmembrane</keyword>
<evidence type="ECO:0000256" key="6">
    <source>
        <dbReference type="ARBA" id="ARBA00022692"/>
    </source>
</evidence>
<evidence type="ECO:0000313" key="15">
    <source>
        <dbReference type="Proteomes" id="UP000032221"/>
    </source>
</evidence>
<dbReference type="SUPFAM" id="SSF47384">
    <property type="entry name" value="Homodimeric domain of signal transducing histidine kinase"/>
    <property type="match status" value="1"/>
</dbReference>
<dbReference type="InterPro" id="IPR050428">
    <property type="entry name" value="TCS_sensor_his_kinase"/>
</dbReference>
<dbReference type="EMBL" id="JXST01000002">
    <property type="protein sequence ID" value="KIU18599.1"/>
    <property type="molecule type" value="Genomic_DNA"/>
</dbReference>
<dbReference type="Pfam" id="PF02518">
    <property type="entry name" value="HATPase_c"/>
    <property type="match status" value="1"/>
</dbReference>
<comment type="subcellular location">
    <subcellularLocation>
        <location evidence="2">Cell membrane</location>
    </subcellularLocation>
</comment>
<dbReference type="EC" id="2.7.13.3" evidence="3"/>
<dbReference type="STRING" id="280871.TL10_01885"/>
<evidence type="ECO:0000256" key="1">
    <source>
        <dbReference type="ARBA" id="ARBA00000085"/>
    </source>
</evidence>
<dbReference type="GO" id="GO:0000155">
    <property type="term" value="F:phosphorelay sensor kinase activity"/>
    <property type="evidence" value="ECO:0007669"/>
    <property type="project" value="InterPro"/>
</dbReference>
<comment type="catalytic activity">
    <reaction evidence="1">
        <text>ATP + protein L-histidine = ADP + protein N-phospho-L-histidine.</text>
        <dbReference type="EC" id="2.7.13.3"/>
    </reaction>
</comment>
<evidence type="ECO:0000259" key="12">
    <source>
        <dbReference type="PROSITE" id="PS50109"/>
    </source>
</evidence>
<gene>
    <name evidence="14" type="ORF">TL10_01885</name>
</gene>
<dbReference type="PRINTS" id="PR00344">
    <property type="entry name" value="BCTRLSENSOR"/>
</dbReference>
<evidence type="ECO:0000256" key="7">
    <source>
        <dbReference type="ARBA" id="ARBA00022777"/>
    </source>
</evidence>
<comment type="caution">
    <text evidence="14">The sequence shown here is derived from an EMBL/GenBank/DDBJ whole genome shotgun (WGS) entry which is preliminary data.</text>
</comment>
<feature type="domain" description="HAMP" evidence="13">
    <location>
        <begin position="93"/>
        <end position="146"/>
    </location>
</feature>
<keyword evidence="7 14" id="KW-0418">Kinase</keyword>